<dbReference type="KEGG" id="bip:Bint_0221"/>
<dbReference type="AlphaFoldDB" id="G0EQF0"/>
<dbReference type="HOGENOM" id="CLU_3325317_0_0_12"/>
<reference evidence="1 2" key="1">
    <citation type="journal article" date="2011" name="BMC Genomics">
        <title>Complete genome sequence of Brachyspira intermedia reveals unique genomic features in Brachyspira species and phage-mediated horizontal gene transfer.</title>
        <authorList>
            <person name="Hafstrom T."/>
            <person name="Jansson D.S."/>
            <person name="Segerman B."/>
        </authorList>
    </citation>
    <scope>NUCLEOTIDE SEQUENCE [LARGE SCALE GENOMIC DNA]</scope>
    <source>
        <strain evidence="2">ATCC 51140 / PWS/A</strain>
    </source>
</reference>
<keyword evidence="2" id="KW-1185">Reference proteome</keyword>
<evidence type="ECO:0000313" key="2">
    <source>
        <dbReference type="Proteomes" id="UP000008522"/>
    </source>
</evidence>
<evidence type="ECO:0000313" key="1">
    <source>
        <dbReference type="EMBL" id="AEM20855.1"/>
    </source>
</evidence>
<sequence length="38" mass="4479">MNDFILFKLFSINNAIIKKLLIGFENNMFQAPIFMKTL</sequence>
<dbReference type="Proteomes" id="UP000008522">
    <property type="component" value="Chromosome"/>
</dbReference>
<accession>G0EQF0</accession>
<organism evidence="1 2">
    <name type="scientific">Brachyspira intermedia (strain ATCC 51140 / PWS/A)</name>
    <name type="common">Serpulina intermedia</name>
    <dbReference type="NCBI Taxonomy" id="1045858"/>
    <lineage>
        <taxon>Bacteria</taxon>
        <taxon>Pseudomonadati</taxon>
        <taxon>Spirochaetota</taxon>
        <taxon>Spirochaetia</taxon>
        <taxon>Brachyspirales</taxon>
        <taxon>Brachyspiraceae</taxon>
        <taxon>Brachyspira</taxon>
    </lineage>
</organism>
<gene>
    <name evidence="1" type="ordered locus">Bint_0221</name>
</gene>
<proteinExistence type="predicted"/>
<dbReference type="EMBL" id="CP002874">
    <property type="protein sequence ID" value="AEM20855.1"/>
    <property type="molecule type" value="Genomic_DNA"/>
</dbReference>
<name>G0EQF0_BRAIP</name>
<protein>
    <submittedName>
        <fullName evidence="1">Uncharacterized protein</fullName>
    </submittedName>
</protein>